<dbReference type="Gene3D" id="2.40.30.170">
    <property type="match status" value="1"/>
</dbReference>
<proteinExistence type="predicted"/>
<evidence type="ECO:0000313" key="4">
    <source>
        <dbReference type="Proteomes" id="UP000561066"/>
    </source>
</evidence>
<evidence type="ECO:0000313" key="3">
    <source>
        <dbReference type="EMBL" id="MBB2176456.1"/>
    </source>
</evidence>
<dbReference type="EMBL" id="JABEQH010000014">
    <property type="protein sequence ID" value="MBB2176456.1"/>
    <property type="molecule type" value="Genomic_DNA"/>
</dbReference>
<comment type="subcellular location">
    <subcellularLocation>
        <location evidence="1">Cell envelope</location>
    </subcellularLocation>
</comment>
<dbReference type="GO" id="GO:0030313">
    <property type="term" value="C:cell envelope"/>
    <property type="evidence" value="ECO:0007669"/>
    <property type="project" value="UniProtKB-SubCell"/>
</dbReference>
<evidence type="ECO:0000256" key="2">
    <source>
        <dbReference type="ARBA" id="ARBA00023054"/>
    </source>
</evidence>
<dbReference type="PANTHER" id="PTHR32347:SF23">
    <property type="entry name" value="BLL5650 PROTEIN"/>
    <property type="match status" value="1"/>
</dbReference>
<reference evidence="3 4" key="1">
    <citation type="submission" date="2020-04" db="EMBL/GenBank/DDBJ databases">
        <title>Description of novel Gluconacetobacter.</title>
        <authorList>
            <person name="Sombolestani A."/>
        </authorList>
    </citation>
    <scope>NUCLEOTIDE SEQUENCE [LARGE SCALE GENOMIC DNA]</scope>
    <source>
        <strain evidence="3 4">LMG 21312</strain>
    </source>
</reference>
<name>A0A7W4P3R8_9PROT</name>
<dbReference type="InterPro" id="IPR050465">
    <property type="entry name" value="UPF0194_transport"/>
</dbReference>
<protein>
    <submittedName>
        <fullName evidence="3">HlyD family efflux transporter periplasmic adaptor subunit</fullName>
    </submittedName>
</protein>
<keyword evidence="4" id="KW-1185">Reference proteome</keyword>
<dbReference type="AlphaFoldDB" id="A0A7W4P3R8"/>
<comment type="caution">
    <text evidence="3">The sequence shown here is derived from an EMBL/GenBank/DDBJ whole genome shotgun (WGS) entry which is preliminary data.</text>
</comment>
<evidence type="ECO:0000256" key="1">
    <source>
        <dbReference type="ARBA" id="ARBA00004196"/>
    </source>
</evidence>
<dbReference type="Proteomes" id="UP000561066">
    <property type="component" value="Unassembled WGS sequence"/>
</dbReference>
<dbReference type="PANTHER" id="PTHR32347">
    <property type="entry name" value="EFFLUX SYSTEM COMPONENT YKNX-RELATED"/>
    <property type="match status" value="1"/>
</dbReference>
<sequence>MLMAIELWFFLARPVLREIGAWGRQMRLARHTRRARLTALAGLGLVLLLLVPWRAHLVAPATLRAARQTTLYTDESGIVVSLHASGDRLAQGQTVAVLRSPELEHQAQTTQARLDTLHATLASRTFDPEQTAGLDDTIGQIAKETAERTHVQAALQLLTLRAPFAGRLVDMTPDIRIGDMLHRHEQIGTLITPDDMVIEAYVDEADIARVQPGARARFRSDIHGRRTLAAHVISVAPTSLKELDVPEQASLYGGAVQVHKDAAGHMVPDGAFYRVTLRVDAPDRPVTARLRGSVAIDCPPTSIMLRVYRRAVSVLMGEAGF</sequence>
<keyword evidence="2" id="KW-0175">Coiled coil</keyword>
<organism evidence="3 4">
    <name type="scientific">Gluconacetobacter johannae</name>
    <dbReference type="NCBI Taxonomy" id="112140"/>
    <lineage>
        <taxon>Bacteria</taxon>
        <taxon>Pseudomonadati</taxon>
        <taxon>Pseudomonadota</taxon>
        <taxon>Alphaproteobacteria</taxon>
        <taxon>Acetobacterales</taxon>
        <taxon>Acetobacteraceae</taxon>
        <taxon>Gluconacetobacter</taxon>
    </lineage>
</organism>
<gene>
    <name evidence="3" type="ORF">HLH21_11015</name>
</gene>
<accession>A0A7W4P3R8</accession>
<dbReference type="SUPFAM" id="SSF111369">
    <property type="entry name" value="HlyD-like secretion proteins"/>
    <property type="match status" value="1"/>
</dbReference>